<dbReference type="Proteomes" id="UP000620156">
    <property type="component" value="Unassembled WGS sequence"/>
</dbReference>
<reference evidence="3" key="1">
    <citation type="journal article" date="2014" name="Int. J. Syst. Evol. Microbiol.">
        <title>Complete genome sequence of Corynebacterium casei LMG S-19264T (=DSM 44701T), isolated from a smear-ripened cheese.</title>
        <authorList>
            <consortium name="US DOE Joint Genome Institute (JGI-PGF)"/>
            <person name="Walter F."/>
            <person name="Albersmeier A."/>
            <person name="Kalinowski J."/>
            <person name="Ruckert C."/>
        </authorList>
    </citation>
    <scope>NUCLEOTIDE SEQUENCE</scope>
    <source>
        <strain evidence="3">JCM 3131</strain>
    </source>
</reference>
<evidence type="ECO:0000313" key="3">
    <source>
        <dbReference type="EMBL" id="GGQ82915.1"/>
    </source>
</evidence>
<reference evidence="3" key="2">
    <citation type="submission" date="2020-09" db="EMBL/GenBank/DDBJ databases">
        <authorList>
            <person name="Sun Q."/>
            <person name="Ohkuma M."/>
        </authorList>
    </citation>
    <scope>NUCLEOTIDE SEQUENCE</scope>
    <source>
        <strain evidence="3">JCM 3131</strain>
    </source>
</reference>
<evidence type="ECO:0000313" key="4">
    <source>
        <dbReference type="Proteomes" id="UP000620156"/>
    </source>
</evidence>
<dbReference type="AlphaFoldDB" id="A0A918BNV8"/>
<dbReference type="PROSITE" id="PS50801">
    <property type="entry name" value="STAS"/>
    <property type="match status" value="1"/>
</dbReference>
<evidence type="ECO:0000259" key="2">
    <source>
        <dbReference type="PROSITE" id="PS50801"/>
    </source>
</evidence>
<protein>
    <recommendedName>
        <fullName evidence="2">STAS domain-containing protein</fullName>
    </recommendedName>
</protein>
<dbReference type="InterPro" id="IPR058548">
    <property type="entry name" value="MlaB-like_STAS"/>
</dbReference>
<feature type="compositionally biased region" description="Basic and acidic residues" evidence="1">
    <location>
        <begin position="103"/>
        <end position="113"/>
    </location>
</feature>
<organism evidence="3 4">
    <name type="scientific">Streptomyces ruber</name>
    <dbReference type="NCBI Taxonomy" id="83378"/>
    <lineage>
        <taxon>Bacteria</taxon>
        <taxon>Bacillati</taxon>
        <taxon>Actinomycetota</taxon>
        <taxon>Actinomycetes</taxon>
        <taxon>Kitasatosporales</taxon>
        <taxon>Streptomycetaceae</taxon>
        <taxon>Streptomyces</taxon>
    </lineage>
</organism>
<accession>A0A918BNV8</accession>
<dbReference type="InterPro" id="IPR036513">
    <property type="entry name" value="STAS_dom_sf"/>
</dbReference>
<feature type="domain" description="STAS" evidence="2">
    <location>
        <begin position="20"/>
        <end position="86"/>
    </location>
</feature>
<dbReference type="Pfam" id="PF13466">
    <property type="entry name" value="STAS_2"/>
    <property type="match status" value="1"/>
</dbReference>
<dbReference type="SUPFAM" id="SSF52091">
    <property type="entry name" value="SpoIIaa-like"/>
    <property type="match status" value="1"/>
</dbReference>
<comment type="caution">
    <text evidence="3">The sequence shown here is derived from an EMBL/GenBank/DDBJ whole genome shotgun (WGS) entry which is preliminary data.</text>
</comment>
<name>A0A918BNV8_9ACTN</name>
<gene>
    <name evidence="3" type="ORF">GCM10010145_60680</name>
</gene>
<dbReference type="InterPro" id="IPR002645">
    <property type="entry name" value="STAS_dom"/>
</dbReference>
<dbReference type="EMBL" id="BMQK01000020">
    <property type="protein sequence ID" value="GGQ82915.1"/>
    <property type="molecule type" value="Genomic_DNA"/>
</dbReference>
<dbReference type="Gene3D" id="3.30.750.24">
    <property type="entry name" value="STAS domain"/>
    <property type="match status" value="1"/>
</dbReference>
<sequence>MCSRLVIRDLSAAQDRTARLRLSGELHRDTVQGLCDQVVMVLSGGGRRSVVVDVSSVTWCDNASLFTLLGIHRALQSTGGGLRLVAGSRPTDRTPGTHGEAPAPDRRAARPRP</sequence>
<keyword evidence="4" id="KW-1185">Reference proteome</keyword>
<dbReference type="RefSeq" id="WP_189220101.1">
    <property type="nucleotide sequence ID" value="NZ_BMQK01000020.1"/>
</dbReference>
<proteinExistence type="predicted"/>
<evidence type="ECO:0000256" key="1">
    <source>
        <dbReference type="SAM" id="MobiDB-lite"/>
    </source>
</evidence>
<feature type="region of interest" description="Disordered" evidence="1">
    <location>
        <begin position="82"/>
        <end position="113"/>
    </location>
</feature>